<keyword evidence="15" id="KW-1185">Reference proteome</keyword>
<name>I3DIT0_9PAST</name>
<dbReference type="InterPro" id="IPR027785">
    <property type="entry name" value="UvrD-like_helicase_C"/>
</dbReference>
<feature type="binding site" evidence="11">
    <location>
        <begin position="189"/>
        <end position="196"/>
    </location>
    <ligand>
        <name>ATP</name>
        <dbReference type="ChEBI" id="CHEBI:30616"/>
    </ligand>
</feature>
<keyword evidence="3 11" id="KW-0227">DNA damage</keyword>
<evidence type="ECO:0000259" key="12">
    <source>
        <dbReference type="Pfam" id="PF13538"/>
    </source>
</evidence>
<dbReference type="Proteomes" id="UP000006457">
    <property type="component" value="Unassembled WGS sequence"/>
</dbReference>
<evidence type="ECO:0000313" key="15">
    <source>
        <dbReference type="Proteomes" id="UP000006457"/>
    </source>
</evidence>
<dbReference type="CDD" id="cd17933">
    <property type="entry name" value="DEXSc_RecD-like"/>
    <property type="match status" value="1"/>
</dbReference>
<dbReference type="AlphaFoldDB" id="I3DIT0"/>
<dbReference type="Gene3D" id="3.40.50.300">
    <property type="entry name" value="P-loop containing nucleotide triphosphate hydrolases"/>
    <property type="match status" value="2"/>
</dbReference>
<dbReference type="NCBIfam" id="TIGR01447">
    <property type="entry name" value="recD"/>
    <property type="match status" value="1"/>
</dbReference>
<accession>I3DIT0</accession>
<gene>
    <name evidence="11 14" type="primary">recD</name>
    <name evidence="14" type="ORF">HMPREF1052_0190</name>
</gene>
<keyword evidence="1 11" id="KW-0540">Nuclease</keyword>
<dbReference type="InterPro" id="IPR041851">
    <property type="entry name" value="RecD_N_sf"/>
</dbReference>
<keyword evidence="7 11" id="KW-0067">ATP-binding</keyword>
<comment type="similarity">
    <text evidence="11">Belongs to the RecD family.</text>
</comment>
<evidence type="ECO:0000256" key="7">
    <source>
        <dbReference type="ARBA" id="ARBA00022840"/>
    </source>
</evidence>
<dbReference type="InterPro" id="IPR050534">
    <property type="entry name" value="Coronavir_polyprotein_1ab"/>
</dbReference>
<dbReference type="HAMAP" id="MF_01487">
    <property type="entry name" value="RecD"/>
    <property type="match status" value="1"/>
</dbReference>
<keyword evidence="4 11" id="KW-0378">Hydrolase</keyword>
<keyword evidence="2 11" id="KW-0547">Nucleotide-binding</keyword>
<dbReference type="GO" id="GO:0008854">
    <property type="term" value="F:exodeoxyribonuclease V activity"/>
    <property type="evidence" value="ECO:0007669"/>
    <property type="project" value="InterPro"/>
</dbReference>
<evidence type="ECO:0000256" key="10">
    <source>
        <dbReference type="ARBA" id="ARBA00023235"/>
    </source>
</evidence>
<comment type="subunit">
    <text evidence="11">Heterotrimer of RecB, RecC and RecD. All subunits contribute to DNA-binding.</text>
</comment>
<dbReference type="PATRIC" id="fig|1095749.3.peg.424"/>
<dbReference type="EMBL" id="AJSX01000007">
    <property type="protein sequence ID" value="EIJ71623.1"/>
    <property type="molecule type" value="Genomic_DNA"/>
</dbReference>
<dbReference type="GO" id="GO:0003677">
    <property type="term" value="F:DNA binding"/>
    <property type="evidence" value="ECO:0007669"/>
    <property type="project" value="UniProtKB-UniRule"/>
</dbReference>
<dbReference type="Pfam" id="PF13538">
    <property type="entry name" value="UvrD_C_2"/>
    <property type="match status" value="1"/>
</dbReference>
<dbReference type="GO" id="GO:0009338">
    <property type="term" value="C:exodeoxyribonuclease V complex"/>
    <property type="evidence" value="ECO:0007669"/>
    <property type="project" value="InterPro"/>
</dbReference>
<dbReference type="InterPro" id="IPR006344">
    <property type="entry name" value="RecD"/>
</dbReference>
<protein>
    <recommendedName>
        <fullName evidence="11">RecBCD enzyme subunit RecD</fullName>
        <ecNumber evidence="11">5.6.2.3</ecNumber>
    </recommendedName>
    <alternativeName>
        <fullName evidence="11">DNA 5'-3' helicase subunit RecD</fullName>
    </alternativeName>
    <alternativeName>
        <fullName evidence="11">Exonuclease V subunit RecD</fullName>
        <shortName evidence="11">ExoV subunit RecD</shortName>
    </alternativeName>
    <alternativeName>
        <fullName evidence="11">Helicase/nuclease RecBCD subunit RecD</fullName>
    </alternativeName>
</protein>
<dbReference type="OrthoDB" id="9803432at2"/>
<evidence type="ECO:0000256" key="2">
    <source>
        <dbReference type="ARBA" id="ARBA00022741"/>
    </source>
</evidence>
<dbReference type="Gene3D" id="1.10.10.1020">
    <property type="entry name" value="RecBCD complex, subunit RecD, N-terminal domain"/>
    <property type="match status" value="1"/>
</dbReference>
<keyword evidence="9 11" id="KW-0234">DNA repair</keyword>
<dbReference type="InterPro" id="IPR027417">
    <property type="entry name" value="P-loop_NTPase"/>
</dbReference>
<dbReference type="PANTHER" id="PTHR43788">
    <property type="entry name" value="DNA2/NAM7 HELICASE FAMILY MEMBER"/>
    <property type="match status" value="1"/>
</dbReference>
<dbReference type="RefSeq" id="WP_005759275.1">
    <property type="nucleotide sequence ID" value="NZ_AJSX01000007.1"/>
</dbReference>
<evidence type="ECO:0000256" key="1">
    <source>
        <dbReference type="ARBA" id="ARBA00022722"/>
    </source>
</evidence>
<dbReference type="Pfam" id="PF13245">
    <property type="entry name" value="AAA_19"/>
    <property type="match status" value="1"/>
</dbReference>
<evidence type="ECO:0000259" key="13">
    <source>
        <dbReference type="Pfam" id="PF21185"/>
    </source>
</evidence>
<keyword evidence="10 11" id="KW-0413">Isomerase</keyword>
<dbReference type="Pfam" id="PF21185">
    <property type="entry name" value="RecD_N"/>
    <property type="match status" value="1"/>
</dbReference>
<feature type="domain" description="UvrD-like helicase C-terminal" evidence="12">
    <location>
        <begin position="554"/>
        <end position="598"/>
    </location>
</feature>
<comment type="caution">
    <text evidence="14">The sequence shown here is derived from an EMBL/GenBank/DDBJ whole genome shotgun (WGS) entry which is preliminary data.</text>
</comment>
<comment type="catalytic activity">
    <reaction evidence="11">
        <text>ATP + H2O = ADP + phosphate + H(+)</text>
        <dbReference type="Rhea" id="RHEA:13065"/>
        <dbReference type="ChEBI" id="CHEBI:15377"/>
        <dbReference type="ChEBI" id="CHEBI:15378"/>
        <dbReference type="ChEBI" id="CHEBI:30616"/>
        <dbReference type="ChEBI" id="CHEBI:43474"/>
        <dbReference type="ChEBI" id="CHEBI:456216"/>
        <dbReference type="EC" id="5.6.2.3"/>
    </reaction>
</comment>
<evidence type="ECO:0000256" key="5">
    <source>
        <dbReference type="ARBA" id="ARBA00022806"/>
    </source>
</evidence>
<dbReference type="GO" id="GO:0043139">
    <property type="term" value="F:5'-3' DNA helicase activity"/>
    <property type="evidence" value="ECO:0007669"/>
    <property type="project" value="UniProtKB-UniRule"/>
</dbReference>
<dbReference type="PANTHER" id="PTHR43788:SF6">
    <property type="entry name" value="DNA HELICASE B"/>
    <property type="match status" value="1"/>
</dbReference>
<evidence type="ECO:0000256" key="4">
    <source>
        <dbReference type="ARBA" id="ARBA00022801"/>
    </source>
</evidence>
<reference evidence="14 15" key="1">
    <citation type="submission" date="2012-03" db="EMBL/GenBank/DDBJ databases">
        <authorList>
            <person name="Harkins D.M."/>
            <person name="Madupu R."/>
            <person name="Durkin A.S."/>
            <person name="Torralba M."/>
            <person name="Methe B."/>
            <person name="Sutton G.G."/>
            <person name="Nelson K.E."/>
        </authorList>
    </citation>
    <scope>NUCLEOTIDE SEQUENCE [LARGE SCALE GENOMIC DNA]</scope>
    <source>
        <strain evidence="14 15">CCUG 2042</strain>
    </source>
</reference>
<proteinExistence type="inferred from homology"/>
<dbReference type="eggNOG" id="COG0507">
    <property type="taxonomic scope" value="Bacteria"/>
</dbReference>
<sequence>MLDILFQLKQNKIISQGDYYFAKMIADKQNASSEVEKNLAILLAALCNYSHQQGNTCLFLDETLKHNLFNLHQSEFKDILHKIDDKIEHLSVSEWQTKLQRHNAFTSEPLTSISPLVFQFNALYFYRVWQDEYRVAEYLKSAVINSKILSDKLANNEVRSIIEENADSNQGQKIAIATALRQQFCLISGGPGTGKTYTVARLLVALQSLNQGKLLIKLAAPTGKAAARLTESIENALGSMVLPEQLRSSIPTEAMTIHRLLGGRHFKYHAQNPLPVDLLIVDEASMVDLSLMSSLLQALPKQARLILLGDKDQLASVEAGAILGELGQFLNQGYSSEHIQYLNVVTDAQLVDNHTEGNEIRDYLCYLTESRRFTNKSAIGILANSVNQRKAAESLALFEQYEQIEFINLEHDSEHKRKLSVFNVMNKAIEEYALYLREIETRSAKLTELTEADIEKIFAQFRKVRFLAALRMGDLGIESLNEMIAEQLRRKGLVNFKYSREWYQGKPVMIVQNDANVGLYNGDIGLFIHGKVWFELGEGKYKHILPSRVPSHEPAYVMTVHKSQGSEFAHTYLILPMEFNPVLTKELIYTAITRAKEQFTVFASKNIWQIAVKNQVKRQSGLSYLLAK</sequence>
<dbReference type="InterPro" id="IPR049550">
    <property type="entry name" value="RecD_N"/>
</dbReference>
<dbReference type="GO" id="GO:0000724">
    <property type="term" value="P:double-strand break repair via homologous recombination"/>
    <property type="evidence" value="ECO:0007669"/>
    <property type="project" value="UniProtKB-UniRule"/>
</dbReference>
<evidence type="ECO:0000256" key="3">
    <source>
        <dbReference type="ARBA" id="ARBA00022763"/>
    </source>
</evidence>
<organism evidence="14 15">
    <name type="scientific">Pasteurella bettyae CCUG 2042</name>
    <dbReference type="NCBI Taxonomy" id="1095749"/>
    <lineage>
        <taxon>Bacteria</taxon>
        <taxon>Pseudomonadati</taxon>
        <taxon>Pseudomonadota</taxon>
        <taxon>Gammaproteobacteria</taxon>
        <taxon>Pasteurellales</taxon>
        <taxon>Pasteurellaceae</taxon>
        <taxon>Pasteurella</taxon>
    </lineage>
</organism>
<evidence type="ECO:0000256" key="6">
    <source>
        <dbReference type="ARBA" id="ARBA00022839"/>
    </source>
</evidence>
<comment type="function">
    <text evidence="11">A helicase/nuclease that prepares dsDNA breaks (DSB) for recombinational DNA repair. Binds to DSBs and unwinds DNA via a highly rapid and processive ATP-dependent bidirectional helicase activity. Unwinds dsDNA until it encounters a Chi (crossover hotspot instigator) sequence from the 3' direction. Cuts ssDNA a few nucleotides 3' to the Chi site. The properties and activities of the enzyme are changed at Chi. The Chi-altered holoenzyme produces a long 3'-ssDNA overhang and facilitates RecA-binding to the ssDNA for homologous DNA recombination and repair. Holoenzyme degrades any linearized DNA that is unable to undergo homologous recombination. In the holoenzyme this subunit has ssDNA-dependent ATPase and 5'-3' helicase activity. When added to pre-assembled RecBC greatly stimulates nuclease activity and augments holoenzyme processivity. Negatively regulates the RecA-loading ability of RecBCD.</text>
</comment>
<keyword evidence="6 11" id="KW-0269">Exonuclease</keyword>
<keyword evidence="5 11" id="KW-0347">Helicase</keyword>
<evidence type="ECO:0000256" key="8">
    <source>
        <dbReference type="ARBA" id="ARBA00023125"/>
    </source>
</evidence>
<dbReference type="SUPFAM" id="SSF52540">
    <property type="entry name" value="P-loop containing nucleoside triphosphate hydrolases"/>
    <property type="match status" value="2"/>
</dbReference>
<evidence type="ECO:0000256" key="11">
    <source>
        <dbReference type="HAMAP-Rule" id="MF_01487"/>
    </source>
</evidence>
<feature type="domain" description="RecBCD enzyme subunit RecD N-terminal" evidence="13">
    <location>
        <begin position="11"/>
        <end position="124"/>
    </location>
</feature>
<dbReference type="GO" id="GO:0005524">
    <property type="term" value="F:ATP binding"/>
    <property type="evidence" value="ECO:0007669"/>
    <property type="project" value="UniProtKB-UniRule"/>
</dbReference>
<dbReference type="GO" id="GO:0017116">
    <property type="term" value="F:single-stranded DNA helicase activity"/>
    <property type="evidence" value="ECO:0007669"/>
    <property type="project" value="TreeGrafter"/>
</dbReference>
<keyword evidence="8 11" id="KW-0238">DNA-binding</keyword>
<dbReference type="GO" id="GO:0016887">
    <property type="term" value="F:ATP hydrolysis activity"/>
    <property type="evidence" value="ECO:0007669"/>
    <property type="project" value="RHEA"/>
</dbReference>
<dbReference type="CDD" id="cd18809">
    <property type="entry name" value="SF1_C_RecD"/>
    <property type="match status" value="1"/>
</dbReference>
<dbReference type="EC" id="5.6.2.3" evidence="11"/>
<evidence type="ECO:0000313" key="14">
    <source>
        <dbReference type="EMBL" id="EIJ71623.1"/>
    </source>
</evidence>
<comment type="miscellaneous">
    <text evidence="11">In the RecBCD complex, RecB has a slow 3'-5' helicase, an exonuclease activity and loads RecA onto ssDNA, RecD has a fast 5'-3' helicase activity, while RecC stimulates the ATPase and processivity of the RecB helicase and contributes to recognition of the Chi site.</text>
</comment>
<evidence type="ECO:0000256" key="9">
    <source>
        <dbReference type="ARBA" id="ARBA00023204"/>
    </source>
</evidence>